<dbReference type="KEGG" id="shi:Shel_12550"/>
<dbReference type="HOGENOM" id="CLU_018751_1_0_11"/>
<feature type="transmembrane region" description="Helical" evidence="6">
    <location>
        <begin position="6"/>
        <end position="21"/>
    </location>
</feature>
<evidence type="ECO:0000313" key="8">
    <source>
        <dbReference type="EMBL" id="ACV22282.1"/>
    </source>
</evidence>
<feature type="transmembrane region" description="Helical" evidence="6">
    <location>
        <begin position="60"/>
        <end position="79"/>
    </location>
</feature>
<dbReference type="PANTHER" id="PTHR43478:SF1">
    <property type="entry name" value="NA+_H+ ANTIPORTER NHAC-LIKE C-TERMINAL DOMAIN-CONTAINING PROTEIN"/>
    <property type="match status" value="1"/>
</dbReference>
<feature type="transmembrane region" description="Helical" evidence="6">
    <location>
        <begin position="375"/>
        <end position="405"/>
    </location>
</feature>
<sequence length="480" mass="51715">MELGALSVLPVLIAIIGSLITRRPFECLLMGSLIGCIIMYGGGFLPEWTNMLQTTIADNVWIIAVCGLFGSLIALLTAARGTEGFSAWATKFCKTRRTTRVVTFILGVVIFVDDYLNMLTVGNCMRPVNDKLKMPRESLAFITGATGTPVCMLLPFSTWAAFYIALFQQQAEVQAMNFSSSIDLFMHFIPYNFFSITMVLITFLFALGIIPPIGPMKKAYKRVEDGGTPWCEKSAEINQEDAEALGIAARPTMAESVEKAEAELEAAAQAPADSHGEGKLIDFAIPMLALIVVTFVQDILVGVVVALAVCLVQYLIRKKMTIAEWTEKLYEGFADMIPTLICLMAAFMVAGTSGAMGLTQWVIDVAAGFPLPALFPAIVFVAVGFITFATGSFWGTSTIVTPILLPLAAAMSAPMMLTMGAILCGCTMGTQVCFFSDGNMLIATSVKNDLMENYFATLPYLGMAIGLTLVCLIIGGFVMA</sequence>
<dbReference type="PANTHER" id="PTHR43478">
    <property type="entry name" value="NA+/H+ ANTIPORTER-RELATED"/>
    <property type="match status" value="1"/>
</dbReference>
<evidence type="ECO:0000259" key="7">
    <source>
        <dbReference type="Pfam" id="PF03553"/>
    </source>
</evidence>
<reference evidence="8 9" key="1">
    <citation type="journal article" date="2009" name="Stand. Genomic Sci.">
        <title>Complete genome sequence of Slackia heliotrinireducens type strain (RHS 1).</title>
        <authorList>
            <person name="Pukall R."/>
            <person name="Lapidus A."/>
            <person name="Nolan M."/>
            <person name="Copeland A."/>
            <person name="Glavina Del Rio T."/>
            <person name="Lucas S."/>
            <person name="Chen F."/>
            <person name="Tice H."/>
            <person name="Cheng J.F."/>
            <person name="Chertkov O."/>
            <person name="Bruce D."/>
            <person name="Goodwin L."/>
            <person name="Kuske C."/>
            <person name="Brettin T."/>
            <person name="Detter J.C."/>
            <person name="Han C."/>
            <person name="Pitluck S."/>
            <person name="Pati A."/>
            <person name="Mavrommatis K."/>
            <person name="Ivanova N."/>
            <person name="Ovchinnikova G."/>
            <person name="Chen A."/>
            <person name="Palaniappan K."/>
            <person name="Schneider S."/>
            <person name="Rohde M."/>
            <person name="Chain P."/>
            <person name="D'haeseleer P."/>
            <person name="Goker M."/>
            <person name="Bristow J."/>
            <person name="Eisen J.A."/>
            <person name="Markowitz V."/>
            <person name="Kyrpides N.C."/>
            <person name="Klenk H.P."/>
            <person name="Hugenholtz P."/>
        </authorList>
    </citation>
    <scope>NUCLEOTIDE SEQUENCE [LARGE SCALE GENOMIC DNA]</scope>
    <source>
        <strain evidence="9">ATCC 29202 / DSM 20476 / NCTC 11029 / RHS 1</strain>
    </source>
</reference>
<evidence type="ECO:0000313" key="9">
    <source>
        <dbReference type="Proteomes" id="UP000002026"/>
    </source>
</evidence>
<dbReference type="Proteomes" id="UP000002026">
    <property type="component" value="Chromosome"/>
</dbReference>
<evidence type="ECO:0000256" key="6">
    <source>
        <dbReference type="SAM" id="Phobius"/>
    </source>
</evidence>
<name>C7N5U7_SLAHD</name>
<feature type="transmembrane region" description="Helical" evidence="6">
    <location>
        <begin position="337"/>
        <end position="363"/>
    </location>
</feature>
<organism evidence="8 9">
    <name type="scientific">Slackia heliotrinireducens (strain ATCC 29202 / DSM 20476 / NCTC 11029 / RHS 1)</name>
    <name type="common">Peptococcus heliotrinreducens</name>
    <dbReference type="NCBI Taxonomy" id="471855"/>
    <lineage>
        <taxon>Bacteria</taxon>
        <taxon>Bacillati</taxon>
        <taxon>Actinomycetota</taxon>
        <taxon>Coriobacteriia</taxon>
        <taxon>Eggerthellales</taxon>
        <taxon>Eggerthellaceae</taxon>
        <taxon>Slackia</taxon>
    </lineage>
</organism>
<keyword evidence="9" id="KW-1185">Reference proteome</keyword>
<comment type="subcellular location">
    <subcellularLocation>
        <location evidence="1">Cell membrane</location>
        <topology evidence="1">Multi-pass membrane protein</topology>
    </subcellularLocation>
</comment>
<evidence type="ECO:0000256" key="3">
    <source>
        <dbReference type="ARBA" id="ARBA00022692"/>
    </source>
</evidence>
<keyword evidence="3 6" id="KW-0812">Transmembrane</keyword>
<dbReference type="Pfam" id="PF03553">
    <property type="entry name" value="Na_H_antiporter"/>
    <property type="match status" value="1"/>
</dbReference>
<feature type="transmembrane region" description="Helical" evidence="6">
    <location>
        <begin position="458"/>
        <end position="479"/>
    </location>
</feature>
<keyword evidence="2" id="KW-1003">Cell membrane</keyword>
<evidence type="ECO:0000256" key="4">
    <source>
        <dbReference type="ARBA" id="ARBA00022989"/>
    </source>
</evidence>
<dbReference type="STRING" id="471855.Shel_12550"/>
<dbReference type="GO" id="GO:0005886">
    <property type="term" value="C:plasma membrane"/>
    <property type="evidence" value="ECO:0007669"/>
    <property type="project" value="UniProtKB-SubCell"/>
</dbReference>
<dbReference type="InterPro" id="IPR018461">
    <property type="entry name" value="Na/H_Antiport_NhaC-like_C"/>
</dbReference>
<protein>
    <submittedName>
        <fullName evidence="8">Na+/H+ antiporter</fullName>
    </submittedName>
</protein>
<dbReference type="AlphaFoldDB" id="C7N5U7"/>
<dbReference type="eggNOG" id="COG1757">
    <property type="taxonomic scope" value="Bacteria"/>
</dbReference>
<keyword evidence="4 6" id="KW-1133">Transmembrane helix</keyword>
<feature type="transmembrane region" description="Helical" evidence="6">
    <location>
        <begin position="28"/>
        <end position="48"/>
    </location>
</feature>
<feature type="transmembrane region" description="Helical" evidence="6">
    <location>
        <begin position="283"/>
        <end position="316"/>
    </location>
</feature>
<evidence type="ECO:0000256" key="2">
    <source>
        <dbReference type="ARBA" id="ARBA00022475"/>
    </source>
</evidence>
<dbReference type="EMBL" id="CP001684">
    <property type="protein sequence ID" value="ACV22282.1"/>
    <property type="molecule type" value="Genomic_DNA"/>
</dbReference>
<evidence type="ECO:0000256" key="1">
    <source>
        <dbReference type="ARBA" id="ARBA00004651"/>
    </source>
</evidence>
<proteinExistence type="predicted"/>
<feature type="transmembrane region" description="Helical" evidence="6">
    <location>
        <begin position="139"/>
        <end position="167"/>
    </location>
</feature>
<keyword evidence="5 6" id="KW-0472">Membrane</keyword>
<feature type="transmembrane region" description="Helical" evidence="6">
    <location>
        <begin position="100"/>
        <end position="119"/>
    </location>
</feature>
<feature type="domain" description="Na+/H+ antiporter NhaC-like C-terminal" evidence="7">
    <location>
        <begin position="150"/>
        <end position="476"/>
    </location>
</feature>
<accession>C7N5U7</accession>
<gene>
    <name evidence="8" type="ordered locus">Shel_12550</name>
</gene>
<evidence type="ECO:0000256" key="5">
    <source>
        <dbReference type="ARBA" id="ARBA00023136"/>
    </source>
</evidence>
<feature type="transmembrane region" description="Helical" evidence="6">
    <location>
        <begin position="188"/>
        <end position="210"/>
    </location>
</feature>
<dbReference type="RefSeq" id="WP_012798385.1">
    <property type="nucleotide sequence ID" value="NC_013165.1"/>
</dbReference>